<dbReference type="Proteomes" id="UP001148838">
    <property type="component" value="Unassembled WGS sequence"/>
</dbReference>
<protein>
    <submittedName>
        <fullName evidence="2">Uncharacterized protein</fullName>
    </submittedName>
</protein>
<feature type="compositionally biased region" description="Basic residues" evidence="1">
    <location>
        <begin position="119"/>
        <end position="132"/>
    </location>
</feature>
<comment type="caution">
    <text evidence="2">The sequence shown here is derived from an EMBL/GenBank/DDBJ whole genome shotgun (WGS) entry which is preliminary data.</text>
</comment>
<keyword evidence="3" id="KW-1185">Reference proteome</keyword>
<evidence type="ECO:0000313" key="2">
    <source>
        <dbReference type="EMBL" id="KAJ4448290.1"/>
    </source>
</evidence>
<feature type="compositionally biased region" description="Basic and acidic residues" evidence="1">
    <location>
        <begin position="40"/>
        <end position="53"/>
    </location>
</feature>
<reference evidence="2 3" key="1">
    <citation type="journal article" date="2022" name="Allergy">
        <title>Genome assembly and annotation of Periplaneta americana reveal a comprehensive cockroach allergen profile.</title>
        <authorList>
            <person name="Wang L."/>
            <person name="Xiong Q."/>
            <person name="Saelim N."/>
            <person name="Wang L."/>
            <person name="Nong W."/>
            <person name="Wan A.T."/>
            <person name="Shi M."/>
            <person name="Liu X."/>
            <person name="Cao Q."/>
            <person name="Hui J.H.L."/>
            <person name="Sookrung N."/>
            <person name="Leung T.F."/>
            <person name="Tungtrongchitr A."/>
            <person name="Tsui S.K.W."/>
        </authorList>
    </citation>
    <scope>NUCLEOTIDE SEQUENCE [LARGE SCALE GENOMIC DNA]</scope>
    <source>
        <strain evidence="2">PWHHKU_190912</strain>
    </source>
</reference>
<feature type="compositionally biased region" description="Basic residues" evidence="1">
    <location>
        <begin position="178"/>
        <end position="191"/>
    </location>
</feature>
<sequence length="223" mass="24583">MAGLCEGGNEPSGSLKASKSSTKEQEVLRTNVKTNHVRRNIYEDKGRRREAPDKNQIVVYADVHSEGTAEDESDVTANGDDNKANESPPAERSMGTSQRNTRKTEEKNKKILVDSPIKSSKKAAPKAIRKRKLSSEKPDGNKTNESPPVERGKRISQGNIKKTEEKNKKSLVGSPIKSSKKASPKTIRKTKPASENKPVAFAAFVISVLLKFLQRLRPVLPLK</sequence>
<proteinExistence type="predicted"/>
<accession>A0ABQ8TSJ1</accession>
<gene>
    <name evidence="2" type="ORF">ANN_10304</name>
</gene>
<feature type="region of interest" description="Disordered" evidence="1">
    <location>
        <begin position="1"/>
        <end position="194"/>
    </location>
</feature>
<name>A0ABQ8TSJ1_PERAM</name>
<dbReference type="EMBL" id="JAJSOF020000005">
    <property type="protein sequence ID" value="KAJ4448290.1"/>
    <property type="molecule type" value="Genomic_DNA"/>
</dbReference>
<feature type="compositionally biased region" description="Basic and acidic residues" evidence="1">
    <location>
        <begin position="133"/>
        <end position="153"/>
    </location>
</feature>
<evidence type="ECO:0000313" key="3">
    <source>
        <dbReference type="Proteomes" id="UP001148838"/>
    </source>
</evidence>
<evidence type="ECO:0000256" key="1">
    <source>
        <dbReference type="SAM" id="MobiDB-lite"/>
    </source>
</evidence>
<feature type="compositionally biased region" description="Polar residues" evidence="1">
    <location>
        <begin position="11"/>
        <end position="20"/>
    </location>
</feature>
<feature type="compositionally biased region" description="Basic and acidic residues" evidence="1">
    <location>
        <begin position="102"/>
        <end position="112"/>
    </location>
</feature>
<organism evidence="2 3">
    <name type="scientific">Periplaneta americana</name>
    <name type="common">American cockroach</name>
    <name type="synonym">Blatta americana</name>
    <dbReference type="NCBI Taxonomy" id="6978"/>
    <lineage>
        <taxon>Eukaryota</taxon>
        <taxon>Metazoa</taxon>
        <taxon>Ecdysozoa</taxon>
        <taxon>Arthropoda</taxon>
        <taxon>Hexapoda</taxon>
        <taxon>Insecta</taxon>
        <taxon>Pterygota</taxon>
        <taxon>Neoptera</taxon>
        <taxon>Polyneoptera</taxon>
        <taxon>Dictyoptera</taxon>
        <taxon>Blattodea</taxon>
        <taxon>Blattoidea</taxon>
        <taxon>Blattidae</taxon>
        <taxon>Blattinae</taxon>
        <taxon>Periplaneta</taxon>
    </lineage>
</organism>